<accession>A0A6B0RQU4</accession>
<proteinExistence type="predicted"/>
<sequence length="407" mass="46112">MGEYIGTEDDQEYKSKRDTSDRSGSVTGVPVARGSQMESKLPPQDIRHVMLCVCTFGAALAGLQRLMLLIYVISSECQLAELPRMRMTNRQPLTVLRRSANRKFFKHYLSPLSLHAAFQTTQLHRQRVLNAWHATVYRNPQVQRGLFCEERGVGQNFDLCNLQGYFPASKTGRSKLLREFMKWRGACAVHSWMFGYGLEVQVLPCPLGPDDRDSSFLCLQDICRKMLVLQRSQRSQRGGLAVALYRAGNFFEDASLAPIMRVNDLALKSSRPFPDIRWNETFERLPSPCPRRDVIYQPNELDTLYGKEEGCCMQVRSGLLAFAKLLNDMSADSATVDICKISGLTMRVMSVKGAESIFCFNNMHYPQVCDEFSKELSTYVEAGPLVTLVCIQRWSLSVIPPSNVFEL</sequence>
<evidence type="ECO:0000313" key="3">
    <source>
        <dbReference type="Proteomes" id="UP000322234"/>
    </source>
</evidence>
<gene>
    <name evidence="2" type="ORF">E5288_WYG011549</name>
</gene>
<dbReference type="EMBL" id="VBQZ03000058">
    <property type="protein sequence ID" value="MXQ89753.1"/>
    <property type="molecule type" value="Genomic_DNA"/>
</dbReference>
<feature type="compositionally biased region" description="Acidic residues" evidence="1">
    <location>
        <begin position="1"/>
        <end position="11"/>
    </location>
</feature>
<name>A0A6B0RQU4_9CETA</name>
<organism evidence="2 3">
    <name type="scientific">Bos mutus</name>
    <name type="common">wild yak</name>
    <dbReference type="NCBI Taxonomy" id="72004"/>
    <lineage>
        <taxon>Eukaryota</taxon>
        <taxon>Metazoa</taxon>
        <taxon>Chordata</taxon>
        <taxon>Craniata</taxon>
        <taxon>Vertebrata</taxon>
        <taxon>Euteleostomi</taxon>
        <taxon>Mammalia</taxon>
        <taxon>Eutheria</taxon>
        <taxon>Laurasiatheria</taxon>
        <taxon>Artiodactyla</taxon>
        <taxon>Ruminantia</taxon>
        <taxon>Pecora</taxon>
        <taxon>Bovidae</taxon>
        <taxon>Bovinae</taxon>
        <taxon>Bos</taxon>
    </lineage>
</organism>
<evidence type="ECO:0000313" key="2">
    <source>
        <dbReference type="EMBL" id="MXQ89753.1"/>
    </source>
</evidence>
<feature type="compositionally biased region" description="Basic and acidic residues" evidence="1">
    <location>
        <begin position="12"/>
        <end position="21"/>
    </location>
</feature>
<comment type="caution">
    <text evidence="2">The sequence shown here is derived from an EMBL/GenBank/DDBJ whole genome shotgun (WGS) entry which is preliminary data.</text>
</comment>
<protein>
    <submittedName>
        <fullName evidence="2">Uncharacterized protein</fullName>
    </submittedName>
</protein>
<keyword evidence="3" id="KW-1185">Reference proteome</keyword>
<evidence type="ECO:0000256" key="1">
    <source>
        <dbReference type="SAM" id="MobiDB-lite"/>
    </source>
</evidence>
<feature type="region of interest" description="Disordered" evidence="1">
    <location>
        <begin position="1"/>
        <end position="38"/>
    </location>
</feature>
<reference evidence="2" key="1">
    <citation type="submission" date="2019-10" db="EMBL/GenBank/DDBJ databases">
        <title>The sequence and de novo assembly of the wild yak genome.</title>
        <authorList>
            <person name="Liu Y."/>
        </authorList>
    </citation>
    <scope>NUCLEOTIDE SEQUENCE [LARGE SCALE GENOMIC DNA]</scope>
    <source>
        <strain evidence="2">WY2019</strain>
    </source>
</reference>
<dbReference type="AlphaFoldDB" id="A0A6B0RQU4"/>
<dbReference type="Proteomes" id="UP000322234">
    <property type="component" value="Unassembled WGS sequence"/>
</dbReference>